<dbReference type="Gene3D" id="3.30.420.10">
    <property type="entry name" value="Ribonuclease H-like superfamily/Ribonuclease H"/>
    <property type="match status" value="1"/>
</dbReference>
<evidence type="ECO:0000313" key="3">
    <source>
        <dbReference type="Proteomes" id="UP001634393"/>
    </source>
</evidence>
<evidence type="ECO:0000313" key="2">
    <source>
        <dbReference type="EMBL" id="KAL3824718.1"/>
    </source>
</evidence>
<gene>
    <name evidence="2" type="ORF">ACJIZ3_020747</name>
</gene>
<dbReference type="CDD" id="cd06222">
    <property type="entry name" value="RNase_H_like"/>
    <property type="match status" value="1"/>
</dbReference>
<comment type="caution">
    <text evidence="2">The sequence shown here is derived from an EMBL/GenBank/DDBJ whole genome shotgun (WGS) entry which is preliminary data.</text>
</comment>
<dbReference type="Pfam" id="PF13456">
    <property type="entry name" value="RVT_3"/>
    <property type="match status" value="1"/>
</dbReference>
<sequence length="77" mass="8758">MGFGSVFMKLGQVTITEAELMAVREGLRMAWNRRVEKLAAECDSKVVVHLINEADTNMRPLGSIIEDCRILLRKPWI</sequence>
<dbReference type="InterPro" id="IPR053151">
    <property type="entry name" value="RNase_H-like"/>
</dbReference>
<organism evidence="2 3">
    <name type="scientific">Penstemon smallii</name>
    <dbReference type="NCBI Taxonomy" id="265156"/>
    <lineage>
        <taxon>Eukaryota</taxon>
        <taxon>Viridiplantae</taxon>
        <taxon>Streptophyta</taxon>
        <taxon>Embryophyta</taxon>
        <taxon>Tracheophyta</taxon>
        <taxon>Spermatophyta</taxon>
        <taxon>Magnoliopsida</taxon>
        <taxon>eudicotyledons</taxon>
        <taxon>Gunneridae</taxon>
        <taxon>Pentapetalae</taxon>
        <taxon>asterids</taxon>
        <taxon>lamiids</taxon>
        <taxon>Lamiales</taxon>
        <taxon>Plantaginaceae</taxon>
        <taxon>Cheloneae</taxon>
        <taxon>Penstemon</taxon>
    </lineage>
</organism>
<dbReference type="Proteomes" id="UP001634393">
    <property type="component" value="Unassembled WGS sequence"/>
</dbReference>
<dbReference type="InterPro" id="IPR002156">
    <property type="entry name" value="RNaseH_domain"/>
</dbReference>
<dbReference type="EMBL" id="JBJXBP010000006">
    <property type="protein sequence ID" value="KAL3824718.1"/>
    <property type="molecule type" value="Genomic_DNA"/>
</dbReference>
<accession>A0ABD3SK39</accession>
<protein>
    <recommendedName>
        <fullName evidence="1">RNase H type-1 domain-containing protein</fullName>
    </recommendedName>
</protein>
<dbReference type="InterPro" id="IPR012337">
    <property type="entry name" value="RNaseH-like_sf"/>
</dbReference>
<dbReference type="InterPro" id="IPR036397">
    <property type="entry name" value="RNaseH_sf"/>
</dbReference>
<feature type="domain" description="RNase H type-1" evidence="1">
    <location>
        <begin position="11"/>
        <end position="74"/>
    </location>
</feature>
<name>A0ABD3SK39_9LAMI</name>
<keyword evidence="3" id="KW-1185">Reference proteome</keyword>
<dbReference type="PANTHER" id="PTHR47723">
    <property type="entry name" value="OS05G0353850 PROTEIN"/>
    <property type="match status" value="1"/>
</dbReference>
<dbReference type="PANTHER" id="PTHR47723:SF19">
    <property type="entry name" value="POLYNUCLEOTIDYL TRANSFERASE, RIBONUCLEASE H-LIKE SUPERFAMILY PROTEIN"/>
    <property type="match status" value="1"/>
</dbReference>
<dbReference type="AlphaFoldDB" id="A0ABD3SK39"/>
<dbReference type="InterPro" id="IPR044730">
    <property type="entry name" value="RNase_H-like_dom_plant"/>
</dbReference>
<dbReference type="SUPFAM" id="SSF53098">
    <property type="entry name" value="Ribonuclease H-like"/>
    <property type="match status" value="1"/>
</dbReference>
<reference evidence="2 3" key="1">
    <citation type="submission" date="2024-12" db="EMBL/GenBank/DDBJ databases">
        <title>The unique morphological basis and parallel evolutionary history of personate flowers in Penstemon.</title>
        <authorList>
            <person name="Depatie T.H."/>
            <person name="Wessinger C.A."/>
        </authorList>
    </citation>
    <scope>NUCLEOTIDE SEQUENCE [LARGE SCALE GENOMIC DNA]</scope>
    <source>
        <strain evidence="2">WTNN_2</strain>
        <tissue evidence="2">Leaf</tissue>
    </source>
</reference>
<proteinExistence type="predicted"/>
<evidence type="ECO:0000259" key="1">
    <source>
        <dbReference type="Pfam" id="PF13456"/>
    </source>
</evidence>